<dbReference type="Gene3D" id="3.90.245.10">
    <property type="entry name" value="Ribonucleoside hydrolase-like"/>
    <property type="match status" value="1"/>
</dbReference>
<dbReference type="RefSeq" id="WP_167165850.1">
    <property type="nucleotide sequence ID" value="NZ_BAAAOO010000015.1"/>
</dbReference>
<keyword evidence="2" id="KW-0326">Glycosidase</keyword>
<comment type="caution">
    <text evidence="4">The sequence shown here is derived from an EMBL/GenBank/DDBJ whole genome shotgun (WGS) entry which is preliminary data.</text>
</comment>
<protein>
    <submittedName>
        <fullName evidence="4">Inosine-uridine nucleoside N-ribohydrolase</fullName>
    </submittedName>
</protein>
<evidence type="ECO:0000313" key="4">
    <source>
        <dbReference type="EMBL" id="NIH56711.1"/>
    </source>
</evidence>
<dbReference type="PANTHER" id="PTHR12304">
    <property type="entry name" value="INOSINE-URIDINE PREFERRING NUCLEOSIDE HYDROLASE"/>
    <property type="match status" value="1"/>
</dbReference>
<proteinExistence type="predicted"/>
<sequence>MSPIKTILDCDPGSDDAVAVMLAALSPAIDLLGITVVNGNRILPKTLENALRVVQFLGQDIPVFAGAETALVSGLIKSRKPDLPRVTRNDSHGDYLQLPEATIKPQPVRAAQWLVETLMASDGDISIAAVGPLTNIALALRLEPKIESKIKQLVIMGGGVAGSNASASAEFNFYADPESAKIVLDTTIPTMILPLDATWRACITLDQCTDLRAIGTPWADYTADLVELRVRGLQVNDLSAHNSELRHTPGTVSSTLLYRYENDMAPVHDAMAVAYLIDPAVVTEYIEANVDIDIAGGIADGRLVVDLHNTKKGAAPINANVAVNSDGQRFYELISRTFAADGAR</sequence>
<dbReference type="InterPro" id="IPR015910">
    <property type="entry name" value="I/U_nuclsd_hydro_CS"/>
</dbReference>
<dbReference type="PANTHER" id="PTHR12304:SF4">
    <property type="entry name" value="URIDINE NUCLEOSIDASE"/>
    <property type="match status" value="1"/>
</dbReference>
<dbReference type="EMBL" id="JAAMOZ010000001">
    <property type="protein sequence ID" value="NIH56711.1"/>
    <property type="molecule type" value="Genomic_DNA"/>
</dbReference>
<dbReference type="PROSITE" id="PS01247">
    <property type="entry name" value="IUNH"/>
    <property type="match status" value="1"/>
</dbReference>
<dbReference type="Pfam" id="PF01156">
    <property type="entry name" value="IU_nuc_hydro"/>
    <property type="match status" value="1"/>
</dbReference>
<dbReference type="Proteomes" id="UP000749311">
    <property type="component" value="Unassembled WGS sequence"/>
</dbReference>
<dbReference type="SUPFAM" id="SSF53590">
    <property type="entry name" value="Nucleoside hydrolase"/>
    <property type="match status" value="1"/>
</dbReference>
<dbReference type="InterPro" id="IPR036452">
    <property type="entry name" value="Ribo_hydro-like"/>
</dbReference>
<feature type="domain" description="Inosine/uridine-preferring nucleoside hydrolase" evidence="3">
    <location>
        <begin position="7"/>
        <end position="332"/>
    </location>
</feature>
<evidence type="ECO:0000313" key="5">
    <source>
        <dbReference type="Proteomes" id="UP000749311"/>
    </source>
</evidence>
<name>A0ABX0SJ96_9ACTN</name>
<organism evidence="4 5">
    <name type="scientific">Brooklawnia cerclae</name>
    <dbReference type="NCBI Taxonomy" id="349934"/>
    <lineage>
        <taxon>Bacteria</taxon>
        <taxon>Bacillati</taxon>
        <taxon>Actinomycetota</taxon>
        <taxon>Actinomycetes</taxon>
        <taxon>Propionibacteriales</taxon>
        <taxon>Propionibacteriaceae</taxon>
        <taxon>Brooklawnia</taxon>
    </lineage>
</organism>
<evidence type="ECO:0000259" key="3">
    <source>
        <dbReference type="Pfam" id="PF01156"/>
    </source>
</evidence>
<keyword evidence="1" id="KW-0378">Hydrolase</keyword>
<reference evidence="4 5" key="1">
    <citation type="submission" date="2020-02" db="EMBL/GenBank/DDBJ databases">
        <title>Sequencing the genomes of 1000 actinobacteria strains.</title>
        <authorList>
            <person name="Klenk H.-P."/>
        </authorList>
    </citation>
    <scope>NUCLEOTIDE SEQUENCE [LARGE SCALE GENOMIC DNA]</scope>
    <source>
        <strain evidence="4 5">DSM 19609</strain>
    </source>
</reference>
<evidence type="ECO:0000256" key="1">
    <source>
        <dbReference type="ARBA" id="ARBA00022801"/>
    </source>
</evidence>
<evidence type="ECO:0000256" key="2">
    <source>
        <dbReference type="ARBA" id="ARBA00023295"/>
    </source>
</evidence>
<dbReference type="InterPro" id="IPR023186">
    <property type="entry name" value="IUNH"/>
</dbReference>
<accession>A0ABX0SJ96</accession>
<gene>
    <name evidence="4" type="ORF">FB473_001356</name>
</gene>
<dbReference type="InterPro" id="IPR001910">
    <property type="entry name" value="Inosine/uridine_hydrolase_dom"/>
</dbReference>
<keyword evidence="5" id="KW-1185">Reference proteome</keyword>